<dbReference type="InterPro" id="IPR029026">
    <property type="entry name" value="tRNA_m1G_MTases_N"/>
</dbReference>
<evidence type="ECO:0000313" key="6">
    <source>
        <dbReference type="EMBL" id="MBN2963674.1"/>
    </source>
</evidence>
<dbReference type="Gene3D" id="3.40.1280.10">
    <property type="match status" value="1"/>
</dbReference>
<accession>A0ABS2WPT1</accession>
<name>A0ABS2WPT1_9BACT</name>
<keyword evidence="5" id="KW-0963">Cytoplasm</keyword>
<reference evidence="6 7" key="2">
    <citation type="submission" date="2021-02" db="EMBL/GenBank/DDBJ databases">
        <title>Sulfurospirillum tamanensis sp. nov.</title>
        <authorList>
            <person name="Frolova A."/>
            <person name="Merkel A."/>
            <person name="Slobodkin A."/>
        </authorList>
    </citation>
    <scope>NUCLEOTIDE SEQUENCE [LARGE SCALE GENOMIC DNA]</scope>
    <source>
        <strain evidence="6 7">T05b</strain>
    </source>
</reference>
<keyword evidence="5" id="KW-0698">rRNA processing</keyword>
<organism evidence="6 7">
    <name type="scientific">Sulfurospirillum tamanense</name>
    <dbReference type="NCBI Taxonomy" id="2813362"/>
    <lineage>
        <taxon>Bacteria</taxon>
        <taxon>Pseudomonadati</taxon>
        <taxon>Campylobacterota</taxon>
        <taxon>Epsilonproteobacteria</taxon>
        <taxon>Campylobacterales</taxon>
        <taxon>Sulfurospirillaceae</taxon>
        <taxon>Sulfurospirillum</taxon>
    </lineage>
</organism>
<comment type="caution">
    <text evidence="6">The sequence shown here is derived from an EMBL/GenBank/DDBJ whole genome shotgun (WGS) entry which is preliminary data.</text>
</comment>
<dbReference type="PIRSF" id="PIRSF004505">
    <property type="entry name" value="MT_bac"/>
    <property type="match status" value="1"/>
</dbReference>
<dbReference type="Pfam" id="PF02590">
    <property type="entry name" value="SPOUT_MTase"/>
    <property type="match status" value="1"/>
</dbReference>
<protein>
    <recommendedName>
        <fullName evidence="5">Ribosomal RNA large subunit methyltransferase H</fullName>
        <ecNumber evidence="5">2.1.1.177</ecNumber>
    </recommendedName>
    <alternativeName>
        <fullName evidence="5">23S rRNA (pseudouridine1915-N3)-methyltransferase</fullName>
    </alternativeName>
    <alternativeName>
        <fullName evidence="5">23S rRNA m3Psi1915 methyltransferase</fullName>
    </alternativeName>
    <alternativeName>
        <fullName evidence="5">rRNA (pseudouridine-N3-)-methyltransferase RlmH</fullName>
    </alternativeName>
</protein>
<keyword evidence="1 5" id="KW-0489">Methyltransferase</keyword>
<feature type="binding site" evidence="5">
    <location>
        <position position="73"/>
    </location>
    <ligand>
        <name>S-adenosyl-L-methionine</name>
        <dbReference type="ChEBI" id="CHEBI:59789"/>
    </ligand>
</feature>
<comment type="function">
    <text evidence="5">Specifically methylates the pseudouridine at position 1915 (m3Psi1915) in 23S rRNA.</text>
</comment>
<gene>
    <name evidence="5" type="primary">rlmH</name>
    <name evidence="6" type="ORF">JWV37_02685</name>
</gene>
<reference evidence="7" key="1">
    <citation type="submission" date="2021-02" db="EMBL/GenBank/DDBJ databases">
        <title>Sulfurospirillum tamanensis sp. nov.</title>
        <authorList>
            <person name="Merkel A.Y."/>
        </authorList>
    </citation>
    <scope>NUCLEOTIDE SEQUENCE [LARGE SCALE GENOMIC DNA]</scope>
    <source>
        <strain evidence="7">T05b</strain>
    </source>
</reference>
<comment type="catalytic activity">
    <reaction evidence="5">
        <text>pseudouridine(1915) in 23S rRNA + S-adenosyl-L-methionine = N(3)-methylpseudouridine(1915) in 23S rRNA + S-adenosyl-L-homocysteine + H(+)</text>
        <dbReference type="Rhea" id="RHEA:42752"/>
        <dbReference type="Rhea" id="RHEA-COMP:10221"/>
        <dbReference type="Rhea" id="RHEA-COMP:10222"/>
        <dbReference type="ChEBI" id="CHEBI:15378"/>
        <dbReference type="ChEBI" id="CHEBI:57856"/>
        <dbReference type="ChEBI" id="CHEBI:59789"/>
        <dbReference type="ChEBI" id="CHEBI:65314"/>
        <dbReference type="ChEBI" id="CHEBI:74486"/>
        <dbReference type="EC" id="2.1.1.177"/>
    </reaction>
</comment>
<comment type="subunit">
    <text evidence="5">Homodimer.</text>
</comment>
<reference evidence="6 7" key="3">
    <citation type="submission" date="2021-02" db="EMBL/GenBank/DDBJ databases">
        <authorList>
            <person name="Merkel A.Y."/>
        </authorList>
    </citation>
    <scope>NUCLEOTIDE SEQUENCE [LARGE SCALE GENOMIC DNA]</scope>
    <source>
        <strain evidence="6 7">T05b</strain>
    </source>
</reference>
<comment type="similarity">
    <text evidence="4 5">Belongs to the RNA methyltransferase RlmH family.</text>
</comment>
<dbReference type="InterPro" id="IPR029028">
    <property type="entry name" value="Alpha/beta_knot_MTases"/>
</dbReference>
<proteinExistence type="inferred from homology"/>
<keyword evidence="7" id="KW-1185">Reference proteome</keyword>
<feature type="binding site" evidence="5">
    <location>
        <begin position="119"/>
        <end position="124"/>
    </location>
    <ligand>
        <name>S-adenosyl-L-methionine</name>
        <dbReference type="ChEBI" id="CHEBI:59789"/>
    </ligand>
</feature>
<dbReference type="EC" id="2.1.1.177" evidence="5"/>
<keyword evidence="2 5" id="KW-0808">Transferase</keyword>
<comment type="subcellular location">
    <subcellularLocation>
        <location evidence="5">Cytoplasm</location>
    </subcellularLocation>
</comment>
<dbReference type="Proteomes" id="UP000703590">
    <property type="component" value="Unassembled WGS sequence"/>
</dbReference>
<dbReference type="EMBL" id="JAFHKK010000003">
    <property type="protein sequence ID" value="MBN2963674.1"/>
    <property type="molecule type" value="Genomic_DNA"/>
</dbReference>
<dbReference type="PANTHER" id="PTHR33603:SF1">
    <property type="entry name" value="RIBOSOMAL RNA LARGE SUBUNIT METHYLTRANSFERASE H"/>
    <property type="match status" value="1"/>
</dbReference>
<evidence type="ECO:0000256" key="5">
    <source>
        <dbReference type="HAMAP-Rule" id="MF_00658"/>
    </source>
</evidence>
<evidence type="ECO:0000256" key="1">
    <source>
        <dbReference type="ARBA" id="ARBA00022603"/>
    </source>
</evidence>
<dbReference type="PANTHER" id="PTHR33603">
    <property type="entry name" value="METHYLTRANSFERASE"/>
    <property type="match status" value="1"/>
</dbReference>
<dbReference type="SUPFAM" id="SSF75217">
    <property type="entry name" value="alpha/beta knot"/>
    <property type="match status" value="1"/>
</dbReference>
<feature type="binding site" evidence="5">
    <location>
        <position position="100"/>
    </location>
    <ligand>
        <name>S-adenosyl-L-methionine</name>
        <dbReference type="ChEBI" id="CHEBI:59789"/>
    </ligand>
</feature>
<evidence type="ECO:0000313" key="7">
    <source>
        <dbReference type="Proteomes" id="UP000703590"/>
    </source>
</evidence>
<evidence type="ECO:0000256" key="2">
    <source>
        <dbReference type="ARBA" id="ARBA00022679"/>
    </source>
</evidence>
<evidence type="ECO:0000256" key="4">
    <source>
        <dbReference type="ARBA" id="ARBA00038303"/>
    </source>
</evidence>
<dbReference type="InterPro" id="IPR003742">
    <property type="entry name" value="RlmH-like"/>
</dbReference>
<dbReference type="RefSeq" id="WP_205458109.1">
    <property type="nucleotide sequence ID" value="NZ_JAFHKK010000003.1"/>
</dbReference>
<dbReference type="HAMAP" id="MF_00658">
    <property type="entry name" value="23SrRNA_methyltr_H"/>
    <property type="match status" value="1"/>
</dbReference>
<evidence type="ECO:0000256" key="3">
    <source>
        <dbReference type="ARBA" id="ARBA00022691"/>
    </source>
</evidence>
<sequence>MKIGVYSIEKSSSQWVDGIIKEYIKHSSRYATVEDVVVFNKDIAKAQTMDAQAAKEAYTRAFEPHMKGFCVALDVQGETLGSASFAQLIASASDVRFFIGGAFGFSTDFLAKHQKVISLSRLTYAHKIAKTVLFEQIYRGLCINNHHPYHK</sequence>
<keyword evidence="3 5" id="KW-0949">S-adenosyl-L-methionine</keyword>
<dbReference type="CDD" id="cd18081">
    <property type="entry name" value="RlmH-like"/>
    <property type="match status" value="1"/>
</dbReference>